<sequence>MFSAQKIRLDSALISHRPTRAINFRRDMPSTPYKLTDADRIKALESMFLLTEKEMNNFYRAFCHMAKRKVQSQRKSRSKRIERPASSSADKSPLKPSRPWEDNGSNATLTLKAFFSAFNLPNENGGFYDAIFELVGIKNFHSMTFCEFLDGILTYGFFSNEDMIKFVFFILDKNKEGNVSSRQLLRLLESLHCKNAQMFKQVVCPLEDETSSIDYEMVRQIIADHPFMLEPAFRLQTTLRRRILGEKFWRKKQCRLSNIDEEREQKRLQEERRLNREREYNIRAEVGWISY</sequence>
<gene>
    <name evidence="3" type="ORF">ACHAWO_006377</name>
</gene>
<proteinExistence type="predicted"/>
<name>A0ABD3NXM4_9STRA</name>
<dbReference type="InterPro" id="IPR011992">
    <property type="entry name" value="EF-hand-dom_pair"/>
</dbReference>
<evidence type="ECO:0000313" key="3">
    <source>
        <dbReference type="EMBL" id="KAL3780172.1"/>
    </source>
</evidence>
<dbReference type="AlphaFoldDB" id="A0ABD3NXM4"/>
<keyword evidence="4" id="KW-1185">Reference proteome</keyword>
<protein>
    <recommendedName>
        <fullName evidence="2">EF-hand domain-containing protein</fullName>
    </recommendedName>
</protein>
<evidence type="ECO:0000256" key="1">
    <source>
        <dbReference type="SAM" id="MobiDB-lite"/>
    </source>
</evidence>
<reference evidence="3 4" key="1">
    <citation type="submission" date="2024-10" db="EMBL/GenBank/DDBJ databases">
        <title>Updated reference genomes for cyclostephanoid diatoms.</title>
        <authorList>
            <person name="Roberts W.R."/>
            <person name="Alverson A.J."/>
        </authorList>
    </citation>
    <scope>NUCLEOTIDE SEQUENCE [LARGE SCALE GENOMIC DNA]</scope>
    <source>
        <strain evidence="3 4">AJA010-31</strain>
    </source>
</reference>
<feature type="region of interest" description="Disordered" evidence="1">
    <location>
        <begin position="70"/>
        <end position="102"/>
    </location>
</feature>
<dbReference type="Proteomes" id="UP001530400">
    <property type="component" value="Unassembled WGS sequence"/>
</dbReference>
<dbReference type="PROSITE" id="PS50222">
    <property type="entry name" value="EF_HAND_2"/>
    <property type="match status" value="1"/>
</dbReference>
<feature type="domain" description="EF-hand" evidence="2">
    <location>
        <begin position="159"/>
        <end position="194"/>
    </location>
</feature>
<comment type="caution">
    <text evidence="3">The sequence shown here is derived from an EMBL/GenBank/DDBJ whole genome shotgun (WGS) entry which is preliminary data.</text>
</comment>
<dbReference type="EMBL" id="JALLPJ020000902">
    <property type="protein sequence ID" value="KAL3780172.1"/>
    <property type="molecule type" value="Genomic_DNA"/>
</dbReference>
<dbReference type="InterPro" id="IPR002048">
    <property type="entry name" value="EF_hand_dom"/>
</dbReference>
<evidence type="ECO:0000313" key="4">
    <source>
        <dbReference type="Proteomes" id="UP001530400"/>
    </source>
</evidence>
<dbReference type="SUPFAM" id="SSF47473">
    <property type="entry name" value="EF-hand"/>
    <property type="match status" value="1"/>
</dbReference>
<feature type="compositionally biased region" description="Basic residues" evidence="1">
    <location>
        <begin position="70"/>
        <end position="80"/>
    </location>
</feature>
<evidence type="ECO:0000259" key="2">
    <source>
        <dbReference type="PROSITE" id="PS50222"/>
    </source>
</evidence>
<dbReference type="Gene3D" id="1.10.238.10">
    <property type="entry name" value="EF-hand"/>
    <property type="match status" value="1"/>
</dbReference>
<accession>A0ABD3NXM4</accession>
<organism evidence="3 4">
    <name type="scientific">Cyclotella atomus</name>
    <dbReference type="NCBI Taxonomy" id="382360"/>
    <lineage>
        <taxon>Eukaryota</taxon>
        <taxon>Sar</taxon>
        <taxon>Stramenopiles</taxon>
        <taxon>Ochrophyta</taxon>
        <taxon>Bacillariophyta</taxon>
        <taxon>Coscinodiscophyceae</taxon>
        <taxon>Thalassiosirophycidae</taxon>
        <taxon>Stephanodiscales</taxon>
        <taxon>Stephanodiscaceae</taxon>
        <taxon>Cyclotella</taxon>
    </lineage>
</organism>